<dbReference type="SMART" id="SM00173">
    <property type="entry name" value="RAS"/>
    <property type="match status" value="1"/>
</dbReference>
<evidence type="ECO:0000256" key="7">
    <source>
        <dbReference type="ARBA" id="ARBA00023288"/>
    </source>
</evidence>
<dbReference type="InterPro" id="IPR005225">
    <property type="entry name" value="Small_GTP-bd"/>
</dbReference>
<keyword evidence="5" id="KW-0342">GTP-binding</keyword>
<dbReference type="PROSITE" id="PS51420">
    <property type="entry name" value="RHO"/>
    <property type="match status" value="1"/>
</dbReference>
<protein>
    <submittedName>
        <fullName evidence="9">Uncharacterized protein</fullName>
    </submittedName>
</protein>
<evidence type="ECO:0000256" key="4">
    <source>
        <dbReference type="ARBA" id="ARBA00022741"/>
    </source>
</evidence>
<evidence type="ECO:0000256" key="6">
    <source>
        <dbReference type="ARBA" id="ARBA00023136"/>
    </source>
</evidence>
<name>A0A0A1U5U9_ENTIV</name>
<dbReference type="InterPro" id="IPR050305">
    <property type="entry name" value="Small_GTPase_Rab"/>
</dbReference>
<dbReference type="PROSITE" id="PS51419">
    <property type="entry name" value="RAB"/>
    <property type="match status" value="1"/>
</dbReference>
<dbReference type="OMA" id="FENCRNW"/>
<dbReference type="GeneID" id="14888765"/>
<dbReference type="SMART" id="SM00176">
    <property type="entry name" value="RAN"/>
    <property type="match status" value="1"/>
</dbReference>
<dbReference type="EMBL" id="KB206573">
    <property type="protein sequence ID" value="ELP89763.1"/>
    <property type="molecule type" value="Genomic_DNA"/>
</dbReference>
<evidence type="ECO:0000256" key="2">
    <source>
        <dbReference type="ARBA" id="ARBA00006270"/>
    </source>
</evidence>
<dbReference type="GO" id="GO:0005525">
    <property type="term" value="F:GTP binding"/>
    <property type="evidence" value="ECO:0007669"/>
    <property type="project" value="UniProtKB-KW"/>
</dbReference>
<gene>
    <name evidence="9" type="ORF">EIN_424850</name>
</gene>
<keyword evidence="10" id="KW-1185">Reference proteome</keyword>
<dbReference type="InterPro" id="IPR001806">
    <property type="entry name" value="Small_GTPase"/>
</dbReference>
<proteinExistence type="inferred from homology"/>
<dbReference type="PRINTS" id="PR00449">
    <property type="entry name" value="RASTRNSFRMNG"/>
</dbReference>
<dbReference type="OrthoDB" id="9989112at2759"/>
<keyword evidence="8" id="KW-0636">Prenylation</keyword>
<keyword evidence="7" id="KW-0449">Lipoprotein</keyword>
<organism evidence="9 10">
    <name type="scientific">Entamoeba invadens IP1</name>
    <dbReference type="NCBI Taxonomy" id="370355"/>
    <lineage>
        <taxon>Eukaryota</taxon>
        <taxon>Amoebozoa</taxon>
        <taxon>Evosea</taxon>
        <taxon>Archamoebae</taxon>
        <taxon>Mastigamoebida</taxon>
        <taxon>Entamoebidae</taxon>
        <taxon>Entamoeba</taxon>
    </lineage>
</organism>
<evidence type="ECO:0000313" key="9">
    <source>
        <dbReference type="EMBL" id="ELP89763.1"/>
    </source>
</evidence>
<comment type="subcellular location">
    <subcellularLocation>
        <location evidence="1">Endomembrane system</location>
    </subcellularLocation>
</comment>
<comment type="similarity">
    <text evidence="3">Belongs to the small GTPase superfamily. Rho family.</text>
</comment>
<dbReference type="PROSITE" id="PS51421">
    <property type="entry name" value="RAS"/>
    <property type="match status" value="1"/>
</dbReference>
<evidence type="ECO:0000256" key="8">
    <source>
        <dbReference type="ARBA" id="ARBA00023289"/>
    </source>
</evidence>
<evidence type="ECO:0000313" key="10">
    <source>
        <dbReference type="Proteomes" id="UP000014680"/>
    </source>
</evidence>
<dbReference type="SUPFAM" id="SSF52540">
    <property type="entry name" value="P-loop containing nucleoside triphosphate hydrolases"/>
    <property type="match status" value="1"/>
</dbReference>
<dbReference type="Pfam" id="PF00071">
    <property type="entry name" value="Ras"/>
    <property type="match status" value="1"/>
</dbReference>
<dbReference type="KEGG" id="eiv:EIN_424850"/>
<keyword evidence="4" id="KW-0547">Nucleotide-binding</keyword>
<dbReference type="CDD" id="cd00154">
    <property type="entry name" value="Rab"/>
    <property type="match status" value="1"/>
</dbReference>
<evidence type="ECO:0000256" key="1">
    <source>
        <dbReference type="ARBA" id="ARBA00004308"/>
    </source>
</evidence>
<dbReference type="SMART" id="SM00175">
    <property type="entry name" value="RAB"/>
    <property type="match status" value="1"/>
</dbReference>
<dbReference type="GO" id="GO:0003924">
    <property type="term" value="F:GTPase activity"/>
    <property type="evidence" value="ECO:0007669"/>
    <property type="project" value="InterPro"/>
</dbReference>
<dbReference type="InterPro" id="IPR027417">
    <property type="entry name" value="P-loop_NTPase"/>
</dbReference>
<reference evidence="9 10" key="1">
    <citation type="submission" date="2012-10" db="EMBL/GenBank/DDBJ databases">
        <authorList>
            <person name="Zafar N."/>
            <person name="Inman J."/>
            <person name="Hall N."/>
            <person name="Lorenzi H."/>
            <person name="Caler E."/>
        </authorList>
    </citation>
    <scope>NUCLEOTIDE SEQUENCE [LARGE SCALE GENOMIC DNA]</scope>
    <source>
        <strain evidence="9 10">IP1</strain>
    </source>
</reference>
<dbReference type="SMART" id="SM00174">
    <property type="entry name" value="RHO"/>
    <property type="match status" value="1"/>
</dbReference>
<dbReference type="AlphaFoldDB" id="A0A0A1U5U9"/>
<dbReference type="Proteomes" id="UP000014680">
    <property type="component" value="Unassembled WGS sequence"/>
</dbReference>
<dbReference type="GO" id="GO:0012505">
    <property type="term" value="C:endomembrane system"/>
    <property type="evidence" value="ECO:0007669"/>
    <property type="project" value="UniProtKB-SubCell"/>
</dbReference>
<dbReference type="VEuPathDB" id="AmoebaDB:EIN_424850"/>
<dbReference type="Gene3D" id="3.40.50.300">
    <property type="entry name" value="P-loop containing nucleotide triphosphate hydrolases"/>
    <property type="match status" value="1"/>
</dbReference>
<accession>A0A0A1U5U9</accession>
<evidence type="ECO:0000256" key="5">
    <source>
        <dbReference type="ARBA" id="ARBA00023134"/>
    </source>
</evidence>
<dbReference type="RefSeq" id="XP_004256534.1">
    <property type="nucleotide sequence ID" value="XM_004256486.1"/>
</dbReference>
<sequence length="209" mass="23881">MAAQRASTTLIKSNELIFKVLLIGDYGTGKTSLLCRYTDDAFNPVYVPTIGVDFKFKTIEIDKKQIKLQMWDTAGSERFKAIVTTYFKGSHGCFLVYDITNVDSFKNIVNWFELIKKESPDCRVMLIGSKSDLSMARQIQQESAENFARENDMLYLESSAKEGTNVDKMFTKLAEIMLNFFKIIEPPQEEKDERVSMVKAEVVQKKSCC</sequence>
<dbReference type="NCBIfam" id="TIGR00231">
    <property type="entry name" value="small_GTP"/>
    <property type="match status" value="1"/>
</dbReference>
<dbReference type="PANTHER" id="PTHR47980">
    <property type="entry name" value="LD44762P"/>
    <property type="match status" value="1"/>
</dbReference>
<comment type="similarity">
    <text evidence="2">Belongs to the small GTPase superfamily. Rab family.</text>
</comment>
<dbReference type="FunFam" id="3.40.50.300:FF:000586">
    <property type="entry name" value="Rab family GTPase"/>
    <property type="match status" value="1"/>
</dbReference>
<evidence type="ECO:0000256" key="3">
    <source>
        <dbReference type="ARBA" id="ARBA00010142"/>
    </source>
</evidence>
<keyword evidence="6" id="KW-0472">Membrane</keyword>